<dbReference type="GO" id="GO:0006285">
    <property type="term" value="P:base-excision repair, AP site formation"/>
    <property type="evidence" value="ECO:0007669"/>
    <property type="project" value="InterPro"/>
</dbReference>
<keyword evidence="3" id="KW-0234">DNA repair</keyword>
<keyword evidence="6" id="KW-1185">Reference proteome</keyword>
<reference evidence="5" key="1">
    <citation type="submission" date="2022-10" db="EMBL/GenBank/DDBJ databases">
        <title>WGS of marine actinomycetes from Thailand.</title>
        <authorList>
            <person name="Thawai C."/>
        </authorList>
    </citation>
    <scope>NUCLEOTIDE SEQUENCE</scope>
    <source>
        <strain evidence="5">SW21</strain>
    </source>
</reference>
<dbReference type="PANTHER" id="PTHR12159:SF9">
    <property type="entry name" value="G_T MISMATCH-SPECIFIC THYMINE DNA GLYCOSYLASE"/>
    <property type="match status" value="1"/>
</dbReference>
<evidence type="ECO:0000313" key="5">
    <source>
        <dbReference type="EMBL" id="MCX2964321.1"/>
    </source>
</evidence>
<gene>
    <name evidence="5" type="ORF">OSB52_09490</name>
</gene>
<proteinExistence type="predicted"/>
<keyword evidence="1" id="KW-0227">DNA damage</keyword>
<dbReference type="CDD" id="cd10028">
    <property type="entry name" value="UDG-F2_TDG_MUG"/>
    <property type="match status" value="1"/>
</dbReference>
<dbReference type="PANTHER" id="PTHR12159">
    <property type="entry name" value="G/T AND G/U MISMATCH-SPECIFIC DNA GLYCOSYLASE"/>
    <property type="match status" value="1"/>
</dbReference>
<feature type="domain" description="Uracil-DNA glycosylase-like" evidence="4">
    <location>
        <begin position="17"/>
        <end position="178"/>
    </location>
</feature>
<dbReference type="GO" id="GO:0008263">
    <property type="term" value="F:pyrimidine-specific mismatch base pair DNA N-glycosylase activity"/>
    <property type="evidence" value="ECO:0007669"/>
    <property type="project" value="TreeGrafter"/>
</dbReference>
<protein>
    <submittedName>
        <fullName evidence="5">Mismatch-specific DNA-glycosylase</fullName>
    </submittedName>
</protein>
<organism evidence="5 6">
    <name type="scientific">Gordonia aquimaris</name>
    <dbReference type="NCBI Taxonomy" id="2984863"/>
    <lineage>
        <taxon>Bacteria</taxon>
        <taxon>Bacillati</taxon>
        <taxon>Actinomycetota</taxon>
        <taxon>Actinomycetes</taxon>
        <taxon>Mycobacteriales</taxon>
        <taxon>Gordoniaceae</taxon>
        <taxon>Gordonia</taxon>
    </lineage>
</organism>
<dbReference type="InterPro" id="IPR036895">
    <property type="entry name" value="Uracil-DNA_glycosylase-like_sf"/>
</dbReference>
<dbReference type="Proteomes" id="UP001143347">
    <property type="component" value="Unassembled WGS sequence"/>
</dbReference>
<dbReference type="EMBL" id="JAPKFM010000007">
    <property type="protein sequence ID" value="MCX2964321.1"/>
    <property type="molecule type" value="Genomic_DNA"/>
</dbReference>
<dbReference type="SUPFAM" id="SSF52141">
    <property type="entry name" value="Uracil-DNA glycosylase-like"/>
    <property type="match status" value="1"/>
</dbReference>
<dbReference type="GO" id="GO:0004844">
    <property type="term" value="F:uracil DNA N-glycosylase activity"/>
    <property type="evidence" value="ECO:0007669"/>
    <property type="project" value="TreeGrafter"/>
</dbReference>
<name>A0A9X3D5W3_9ACTN</name>
<dbReference type="AlphaFoldDB" id="A0A9X3D5W3"/>
<evidence type="ECO:0000313" key="6">
    <source>
        <dbReference type="Proteomes" id="UP001143347"/>
    </source>
</evidence>
<dbReference type="InterPro" id="IPR015637">
    <property type="entry name" value="MUG/TDG"/>
</dbReference>
<dbReference type="RefSeq" id="WP_266061461.1">
    <property type="nucleotide sequence ID" value="NZ_JAPKFM010000007.1"/>
</dbReference>
<comment type="caution">
    <text evidence="5">The sequence shown here is derived from an EMBL/GenBank/DDBJ whole genome shotgun (WGS) entry which is preliminary data.</text>
</comment>
<keyword evidence="2" id="KW-0378">Hydrolase</keyword>
<dbReference type="Pfam" id="PF03167">
    <property type="entry name" value="UDG"/>
    <property type="match status" value="1"/>
</dbReference>
<evidence type="ECO:0000256" key="2">
    <source>
        <dbReference type="ARBA" id="ARBA00022801"/>
    </source>
</evidence>
<dbReference type="SMART" id="SM00986">
    <property type="entry name" value="UDG"/>
    <property type="match status" value="1"/>
</dbReference>
<dbReference type="SMART" id="SM00987">
    <property type="entry name" value="UreE_C"/>
    <property type="match status" value="1"/>
</dbReference>
<evidence type="ECO:0000256" key="3">
    <source>
        <dbReference type="ARBA" id="ARBA00023204"/>
    </source>
</evidence>
<sequence>MGFTTEELMRCRDKEVADLVGPDCRLLFVGINPGLWTAAVGAHFARPGNRFYPALYRAGIVDRLIDASAGMSTDDRDLLCRRGVGITNVVARATATAAELSADELTSGGRRLRERVAEIQPVVVAVAGITAYRSAFGVPRAVVGRQEERWDGAQLWVVPNPSGLNAHETVDSLAAAYAAPARAAGLVG</sequence>
<evidence type="ECO:0000259" key="4">
    <source>
        <dbReference type="SMART" id="SM00986"/>
    </source>
</evidence>
<dbReference type="Gene3D" id="3.40.470.10">
    <property type="entry name" value="Uracil-DNA glycosylase-like domain"/>
    <property type="match status" value="1"/>
</dbReference>
<accession>A0A9X3D5W3</accession>
<evidence type="ECO:0000256" key="1">
    <source>
        <dbReference type="ARBA" id="ARBA00022763"/>
    </source>
</evidence>
<dbReference type="InterPro" id="IPR005122">
    <property type="entry name" value="Uracil-DNA_glycosylase-like"/>
</dbReference>